<proteinExistence type="predicted"/>
<gene>
    <name evidence="1" type="ORF">O181_033063</name>
</gene>
<organism evidence="1 2">
    <name type="scientific">Austropuccinia psidii MF-1</name>
    <dbReference type="NCBI Taxonomy" id="1389203"/>
    <lineage>
        <taxon>Eukaryota</taxon>
        <taxon>Fungi</taxon>
        <taxon>Dikarya</taxon>
        <taxon>Basidiomycota</taxon>
        <taxon>Pucciniomycotina</taxon>
        <taxon>Pucciniomycetes</taxon>
        <taxon>Pucciniales</taxon>
        <taxon>Sphaerophragmiaceae</taxon>
        <taxon>Austropuccinia</taxon>
    </lineage>
</organism>
<dbReference type="AlphaFoldDB" id="A0A9Q3D2V2"/>
<keyword evidence="2" id="KW-1185">Reference proteome</keyword>
<protein>
    <submittedName>
        <fullName evidence="1">Uncharacterized protein</fullName>
    </submittedName>
</protein>
<dbReference type="Proteomes" id="UP000765509">
    <property type="component" value="Unassembled WGS sequence"/>
</dbReference>
<comment type="caution">
    <text evidence="1">The sequence shown here is derived from an EMBL/GenBank/DDBJ whole genome shotgun (WGS) entry which is preliminary data.</text>
</comment>
<accession>A0A9Q3D2V2</accession>
<evidence type="ECO:0000313" key="2">
    <source>
        <dbReference type="Proteomes" id="UP000765509"/>
    </source>
</evidence>
<reference evidence="1" key="1">
    <citation type="submission" date="2021-03" db="EMBL/GenBank/DDBJ databases">
        <title>Draft genome sequence of rust myrtle Austropuccinia psidii MF-1, a brazilian biotype.</title>
        <authorList>
            <person name="Quecine M.C."/>
            <person name="Pachon D.M.R."/>
            <person name="Bonatelli M.L."/>
            <person name="Correr F.H."/>
            <person name="Franceschini L.M."/>
            <person name="Leite T.F."/>
            <person name="Margarido G.R.A."/>
            <person name="Almeida C.A."/>
            <person name="Ferrarezi J.A."/>
            <person name="Labate C.A."/>
        </authorList>
    </citation>
    <scope>NUCLEOTIDE SEQUENCE</scope>
    <source>
        <strain evidence="1">MF-1</strain>
    </source>
</reference>
<evidence type="ECO:0000313" key="1">
    <source>
        <dbReference type="EMBL" id="MBW0493348.1"/>
    </source>
</evidence>
<name>A0A9Q3D2V2_9BASI</name>
<sequence length="97" mass="10941">MLVRWKGKLFDLDLVNGCTFCGFEEHDNGQLCPYQITLKAACFRDIDKEYQRPRCNPAVPITQLQVAATPKIKSGTSTKPGEGMLDFQTFLEPIDET</sequence>
<dbReference type="EMBL" id="AVOT02012030">
    <property type="protein sequence ID" value="MBW0493348.1"/>
    <property type="molecule type" value="Genomic_DNA"/>
</dbReference>